<gene>
    <name evidence="2" type="ORF">KOR42_19250</name>
</gene>
<dbReference type="EMBL" id="SIHI01000001">
    <property type="protein sequence ID" value="TWT58544.1"/>
    <property type="molecule type" value="Genomic_DNA"/>
</dbReference>
<evidence type="ECO:0000313" key="3">
    <source>
        <dbReference type="Proteomes" id="UP000317243"/>
    </source>
</evidence>
<sequence>MDRKKTPREFYSEFTEKPFTQCIDCGQEFCDTHDLFTVLKSIVGGETVFEMAICIYCALQMRSRYSEETTQNLRDFFEKQGLNREGAENSETDVPQQPVEDDSLSESQPSSNPLDGIEQCTFCSKLRSDCHRYEIVGLFIDNDLLVDLSNDGLAGGSPMMLCDECNAKMSELVSKKTRDEWDRFVEEHFDGPPGVEVDGPSVEPIFF</sequence>
<reference evidence="2 3" key="1">
    <citation type="submission" date="2019-02" db="EMBL/GenBank/DDBJ databases">
        <title>Deep-cultivation of Planctomycetes and their phenomic and genomic characterization uncovers novel biology.</title>
        <authorList>
            <person name="Wiegand S."/>
            <person name="Jogler M."/>
            <person name="Boedeker C."/>
            <person name="Pinto D."/>
            <person name="Vollmers J."/>
            <person name="Rivas-Marin E."/>
            <person name="Kohn T."/>
            <person name="Peeters S.H."/>
            <person name="Heuer A."/>
            <person name="Rast P."/>
            <person name="Oberbeckmann S."/>
            <person name="Bunk B."/>
            <person name="Jeske O."/>
            <person name="Meyerdierks A."/>
            <person name="Storesund J.E."/>
            <person name="Kallscheuer N."/>
            <person name="Luecker S."/>
            <person name="Lage O.M."/>
            <person name="Pohl T."/>
            <person name="Merkel B.J."/>
            <person name="Hornburger P."/>
            <person name="Mueller R.-W."/>
            <person name="Bruemmer F."/>
            <person name="Labrenz M."/>
            <person name="Spormann A.M."/>
            <person name="Op Den Camp H."/>
            <person name="Overmann J."/>
            <person name="Amann R."/>
            <person name="Jetten M.S.M."/>
            <person name="Mascher T."/>
            <person name="Medema M.H."/>
            <person name="Devos D.P."/>
            <person name="Kaster A.-K."/>
            <person name="Ovreas L."/>
            <person name="Rohde M."/>
            <person name="Galperin M.Y."/>
            <person name="Jogler C."/>
        </authorList>
    </citation>
    <scope>NUCLEOTIDE SEQUENCE [LARGE SCALE GENOMIC DNA]</scope>
    <source>
        <strain evidence="2 3">KOR42</strain>
    </source>
</reference>
<organism evidence="2 3">
    <name type="scientific">Thalassoglobus neptunius</name>
    <dbReference type="NCBI Taxonomy" id="1938619"/>
    <lineage>
        <taxon>Bacteria</taxon>
        <taxon>Pseudomonadati</taxon>
        <taxon>Planctomycetota</taxon>
        <taxon>Planctomycetia</taxon>
        <taxon>Planctomycetales</taxon>
        <taxon>Planctomycetaceae</taxon>
        <taxon>Thalassoglobus</taxon>
    </lineage>
</organism>
<accession>A0A5C5X6K7</accession>
<dbReference type="Proteomes" id="UP000317243">
    <property type="component" value="Unassembled WGS sequence"/>
</dbReference>
<comment type="caution">
    <text evidence="2">The sequence shown here is derived from an EMBL/GenBank/DDBJ whole genome shotgun (WGS) entry which is preliminary data.</text>
</comment>
<keyword evidence="3" id="KW-1185">Reference proteome</keyword>
<name>A0A5C5X6K7_9PLAN</name>
<proteinExistence type="predicted"/>
<evidence type="ECO:0000313" key="2">
    <source>
        <dbReference type="EMBL" id="TWT58544.1"/>
    </source>
</evidence>
<protein>
    <submittedName>
        <fullName evidence="2">Uncharacterized protein</fullName>
    </submittedName>
</protein>
<feature type="region of interest" description="Disordered" evidence="1">
    <location>
        <begin position="84"/>
        <end position="113"/>
    </location>
</feature>
<dbReference type="RefSeq" id="WP_146509009.1">
    <property type="nucleotide sequence ID" value="NZ_SIHI01000001.1"/>
</dbReference>
<dbReference type="AlphaFoldDB" id="A0A5C5X6K7"/>
<evidence type="ECO:0000256" key="1">
    <source>
        <dbReference type="SAM" id="MobiDB-lite"/>
    </source>
</evidence>
<dbReference type="OrthoDB" id="275908at2"/>